<evidence type="ECO:0000313" key="13">
    <source>
        <dbReference type="Proteomes" id="UP000807342"/>
    </source>
</evidence>
<dbReference type="GO" id="GO:0000209">
    <property type="term" value="P:protein polyubiquitination"/>
    <property type="evidence" value="ECO:0007669"/>
    <property type="project" value="TreeGrafter"/>
</dbReference>
<evidence type="ECO:0000256" key="8">
    <source>
        <dbReference type="ARBA" id="ARBA00023163"/>
    </source>
</evidence>
<dbReference type="Pfam" id="PF13639">
    <property type="entry name" value="zf-RING_2"/>
    <property type="match status" value="1"/>
</dbReference>
<evidence type="ECO:0000256" key="9">
    <source>
        <dbReference type="PROSITE-ProRule" id="PRU00175"/>
    </source>
</evidence>
<accession>A0A9P6C4Y7</accession>
<evidence type="ECO:0000256" key="1">
    <source>
        <dbReference type="ARBA" id="ARBA00000900"/>
    </source>
</evidence>
<reference evidence="12" key="1">
    <citation type="submission" date="2020-11" db="EMBL/GenBank/DDBJ databases">
        <authorList>
            <consortium name="DOE Joint Genome Institute"/>
            <person name="Ahrendt S."/>
            <person name="Riley R."/>
            <person name="Andreopoulos W."/>
            <person name="Labutti K."/>
            <person name="Pangilinan J."/>
            <person name="Ruiz-Duenas F.J."/>
            <person name="Barrasa J.M."/>
            <person name="Sanchez-Garcia M."/>
            <person name="Camarero S."/>
            <person name="Miyauchi S."/>
            <person name="Serrano A."/>
            <person name="Linde D."/>
            <person name="Babiker R."/>
            <person name="Drula E."/>
            <person name="Ayuso-Fernandez I."/>
            <person name="Pacheco R."/>
            <person name="Padilla G."/>
            <person name="Ferreira P."/>
            <person name="Barriuso J."/>
            <person name="Kellner H."/>
            <person name="Castanera R."/>
            <person name="Alfaro M."/>
            <person name="Ramirez L."/>
            <person name="Pisabarro A.G."/>
            <person name="Kuo A."/>
            <person name="Tritt A."/>
            <person name="Lipzen A."/>
            <person name="He G."/>
            <person name="Yan M."/>
            <person name="Ng V."/>
            <person name="Cullen D."/>
            <person name="Martin F."/>
            <person name="Rosso M.-N."/>
            <person name="Henrissat B."/>
            <person name="Hibbett D."/>
            <person name="Martinez A.T."/>
            <person name="Grigoriev I.V."/>
        </authorList>
    </citation>
    <scope>NUCLEOTIDE SEQUENCE</scope>
    <source>
        <strain evidence="12">MF-IS2</strain>
    </source>
</reference>
<evidence type="ECO:0000313" key="12">
    <source>
        <dbReference type="EMBL" id="KAF9448688.1"/>
    </source>
</evidence>
<evidence type="ECO:0000256" key="3">
    <source>
        <dbReference type="ARBA" id="ARBA00022679"/>
    </source>
</evidence>
<evidence type="ECO:0000259" key="11">
    <source>
        <dbReference type="PROSITE" id="PS50089"/>
    </source>
</evidence>
<dbReference type="GO" id="GO:0008270">
    <property type="term" value="F:zinc ion binding"/>
    <property type="evidence" value="ECO:0007669"/>
    <property type="project" value="UniProtKB-KW"/>
</dbReference>
<dbReference type="PROSITE" id="PS50089">
    <property type="entry name" value="ZF_RING_2"/>
    <property type="match status" value="1"/>
</dbReference>
<dbReference type="Gene3D" id="3.30.40.10">
    <property type="entry name" value="Zinc/RING finger domain, C3HC4 (zinc finger)"/>
    <property type="match status" value="1"/>
</dbReference>
<keyword evidence="8" id="KW-0804">Transcription</keyword>
<feature type="compositionally biased region" description="Basic and acidic residues" evidence="10">
    <location>
        <begin position="427"/>
        <end position="442"/>
    </location>
</feature>
<comment type="catalytic activity">
    <reaction evidence="1">
        <text>S-ubiquitinyl-[E2 ubiquitin-conjugating enzyme]-L-cysteine + [acceptor protein]-L-lysine = [E2 ubiquitin-conjugating enzyme]-L-cysteine + N(6)-ubiquitinyl-[acceptor protein]-L-lysine.</text>
        <dbReference type="EC" id="2.3.2.27"/>
    </reaction>
</comment>
<dbReference type="GO" id="GO:0006513">
    <property type="term" value="P:protein monoubiquitination"/>
    <property type="evidence" value="ECO:0007669"/>
    <property type="project" value="TreeGrafter"/>
</dbReference>
<dbReference type="PANTHER" id="PTHR46077:SF1">
    <property type="entry name" value="TOP1 BINDING ARGININE_SERINE RICH PROTEIN, E3 UBIQUITIN LIGASE"/>
    <property type="match status" value="1"/>
</dbReference>
<organism evidence="12 13">
    <name type="scientific">Macrolepiota fuliginosa MF-IS2</name>
    <dbReference type="NCBI Taxonomy" id="1400762"/>
    <lineage>
        <taxon>Eukaryota</taxon>
        <taxon>Fungi</taxon>
        <taxon>Dikarya</taxon>
        <taxon>Basidiomycota</taxon>
        <taxon>Agaricomycotina</taxon>
        <taxon>Agaricomycetes</taxon>
        <taxon>Agaricomycetidae</taxon>
        <taxon>Agaricales</taxon>
        <taxon>Agaricineae</taxon>
        <taxon>Agaricaceae</taxon>
        <taxon>Macrolepiota</taxon>
    </lineage>
</organism>
<feature type="compositionally biased region" description="Low complexity" evidence="10">
    <location>
        <begin position="1"/>
        <end position="11"/>
    </location>
</feature>
<dbReference type="EC" id="2.3.2.27" evidence="2"/>
<comment type="caution">
    <text evidence="12">The sequence shown here is derived from an EMBL/GenBank/DDBJ whole genome shotgun (WGS) entry which is preliminary data.</text>
</comment>
<feature type="region of interest" description="Disordered" evidence="10">
    <location>
        <begin position="411"/>
        <end position="481"/>
    </location>
</feature>
<dbReference type="PROSITE" id="PS00518">
    <property type="entry name" value="ZF_RING_1"/>
    <property type="match status" value="1"/>
</dbReference>
<dbReference type="SUPFAM" id="SSF57850">
    <property type="entry name" value="RING/U-box"/>
    <property type="match status" value="1"/>
</dbReference>
<feature type="region of interest" description="Disordered" evidence="10">
    <location>
        <begin position="1"/>
        <end position="36"/>
    </location>
</feature>
<evidence type="ECO:0000256" key="7">
    <source>
        <dbReference type="ARBA" id="ARBA00023015"/>
    </source>
</evidence>
<evidence type="ECO:0000256" key="5">
    <source>
        <dbReference type="ARBA" id="ARBA00022771"/>
    </source>
</evidence>
<dbReference type="GO" id="GO:0061630">
    <property type="term" value="F:ubiquitin protein ligase activity"/>
    <property type="evidence" value="ECO:0007669"/>
    <property type="project" value="UniProtKB-EC"/>
</dbReference>
<evidence type="ECO:0000256" key="4">
    <source>
        <dbReference type="ARBA" id="ARBA00022723"/>
    </source>
</evidence>
<dbReference type="EMBL" id="MU151153">
    <property type="protein sequence ID" value="KAF9448688.1"/>
    <property type="molecule type" value="Genomic_DNA"/>
</dbReference>
<evidence type="ECO:0000256" key="2">
    <source>
        <dbReference type="ARBA" id="ARBA00012483"/>
    </source>
</evidence>
<name>A0A9P6C4Y7_9AGAR</name>
<keyword evidence="4" id="KW-0479">Metal-binding</keyword>
<feature type="region of interest" description="Disordered" evidence="10">
    <location>
        <begin position="508"/>
        <end position="564"/>
    </location>
</feature>
<keyword evidence="5 9" id="KW-0863">Zinc-finger</keyword>
<evidence type="ECO:0000256" key="6">
    <source>
        <dbReference type="ARBA" id="ARBA00022833"/>
    </source>
</evidence>
<feature type="compositionally biased region" description="Basic and acidic residues" evidence="10">
    <location>
        <begin position="346"/>
        <end position="362"/>
    </location>
</feature>
<feature type="region of interest" description="Disordered" evidence="10">
    <location>
        <begin position="329"/>
        <end position="377"/>
    </location>
</feature>
<gene>
    <name evidence="12" type="ORF">P691DRAFT_759702</name>
</gene>
<protein>
    <recommendedName>
        <fullName evidence="2">RING-type E3 ubiquitin transferase</fullName>
        <ecNumber evidence="2">2.3.2.27</ecNumber>
    </recommendedName>
</protein>
<dbReference type="SMART" id="SM00184">
    <property type="entry name" value="RING"/>
    <property type="match status" value="1"/>
</dbReference>
<feature type="compositionally biased region" description="Polar residues" evidence="10">
    <location>
        <begin position="514"/>
        <end position="553"/>
    </location>
</feature>
<dbReference type="AlphaFoldDB" id="A0A9P6C4Y7"/>
<evidence type="ECO:0000256" key="10">
    <source>
        <dbReference type="SAM" id="MobiDB-lite"/>
    </source>
</evidence>
<dbReference type="Proteomes" id="UP000807342">
    <property type="component" value="Unassembled WGS sequence"/>
</dbReference>
<dbReference type="InterPro" id="IPR001841">
    <property type="entry name" value="Znf_RING"/>
</dbReference>
<keyword evidence="3" id="KW-0808">Transferase</keyword>
<keyword evidence="6" id="KW-0862">Zinc</keyword>
<dbReference type="InterPro" id="IPR017907">
    <property type="entry name" value="Znf_RING_CS"/>
</dbReference>
<dbReference type="OrthoDB" id="21204at2759"/>
<feature type="region of interest" description="Disordered" evidence="10">
    <location>
        <begin position="749"/>
        <end position="823"/>
    </location>
</feature>
<feature type="region of interest" description="Disordered" evidence="10">
    <location>
        <begin position="122"/>
        <end position="146"/>
    </location>
</feature>
<feature type="compositionally biased region" description="Basic and acidic residues" evidence="10">
    <location>
        <begin position="133"/>
        <end position="146"/>
    </location>
</feature>
<keyword evidence="13" id="KW-1185">Reference proteome</keyword>
<dbReference type="PANTHER" id="PTHR46077">
    <property type="entry name" value="E3 UBIQUITIN-PROTEIN LIGASE TOPORS"/>
    <property type="match status" value="1"/>
</dbReference>
<feature type="region of interest" description="Disordered" evidence="10">
    <location>
        <begin position="606"/>
        <end position="627"/>
    </location>
</feature>
<dbReference type="InterPro" id="IPR013083">
    <property type="entry name" value="Znf_RING/FYVE/PHD"/>
</dbReference>
<feature type="domain" description="RING-type" evidence="11">
    <location>
        <begin position="39"/>
        <end position="78"/>
    </location>
</feature>
<proteinExistence type="predicted"/>
<keyword evidence="7" id="KW-0805">Transcription regulation</keyword>
<feature type="compositionally biased region" description="Basic and acidic residues" evidence="10">
    <location>
        <begin position="794"/>
        <end position="811"/>
    </location>
</feature>
<sequence>MLSSPSASPSAKKAKIEDGENITDSPPPDDPNEDSENNCSICLQPMEDRTVIPTCSHEFCFDCLMIWAVQSRRCPLCTQTFGDYVIHDIRSRFDYRKHHLAPLRPTSPQLLLPPQTTAAIEARNAARRRRRDRERERQQREELDERDKLEHSIATRRWIYKHDLYAKHVASNSFTKYRPYPTPAQFAGAQDLISRTTTFLRRELQVWQGLDVEFLTNLIISLMKSIDIRSESAVKLLAEFLDMEVPNEPRNRRVNAEHLAHGEGLLLCSVAISRSLRLIVSMNVHQISHHLLRHGVNKPGGGRHLEKAETAVVLDHLQGRLGKGIVEDLQENGEGGPGISADSGDTDTKVGKVGRDRQKDETTLYNDGTGFGLEQEKDNGVISNHTARHLHRSPNGDRVDNPVFLRNIALDSPRDCGTSNSVQPHLSRLDDPKGKRKLDGHETIPSAEANDNGIHLPPPHASNSSTIQRYPSARARPPRQKSLFESVQAHLKTNVSVPRSIKLISGEDAPKLHTPSNRNSHCQSSPYQRTPLQRLSDPVTNTIDEQQSSQRYATESRPDDNIGGTSVLKLASEVAAQVTSNTYPIKEAIAAHVFHDSASGVVDSMDNDSGHMNQPRPSPLSSGNQVNFGQTTDARRTLATSPMEVRAPKVAFGTSTSKTYRSSPTDVTAIDPSAVHMRPSDPGYINSVHTSKEAHQFDKPHVGSTCGNTHDPHNAAPITARQDEILNKSLRSDLRSKLLSRLEEERKQALSSGTAEEVQNRNHPSFGYPLNADGLASTSAMDRTSPKDAIGGDESSRQSMRDCRDHLDGKSPDPISEAAEADTVVSEARLRARMQLRTRLAAEKRLGGSK</sequence>